<feature type="non-terminal residue" evidence="1">
    <location>
        <position position="1"/>
    </location>
</feature>
<proteinExistence type="predicted"/>
<gene>
    <name evidence="1" type="ORF">g.8827</name>
</gene>
<dbReference type="AlphaFoldDB" id="A0A1B6IZQ7"/>
<protein>
    <submittedName>
        <fullName evidence="1">Uncharacterized protein</fullName>
    </submittedName>
</protein>
<accession>A0A1B6IZQ7</accession>
<name>A0A1B6IZQ7_9HEMI</name>
<reference evidence="1" key="1">
    <citation type="submission" date="2015-11" db="EMBL/GenBank/DDBJ databases">
        <title>De novo transcriptome assembly of four potential Pierce s Disease insect vectors from Arizona vineyards.</title>
        <authorList>
            <person name="Tassone E.E."/>
        </authorList>
    </citation>
    <scope>NUCLEOTIDE SEQUENCE</scope>
</reference>
<dbReference type="EMBL" id="GECU01015319">
    <property type="protein sequence ID" value="JAS92387.1"/>
    <property type="molecule type" value="Transcribed_RNA"/>
</dbReference>
<evidence type="ECO:0000313" key="1">
    <source>
        <dbReference type="EMBL" id="JAS92387.1"/>
    </source>
</evidence>
<sequence length="371" mass="41131">DGFNTYSFSSSHSVHSVVQIHMPPEDQSDPPLTLGTSVMPSVAPASLPHPITEIRHERPYPYLTIDRTLPFPWYRNNLMPAGAFLLPNRATGAPGGVLGTKEPQKTEIIAGSVACPENELNHLKSNSSKTVKPQEEEYPASYEECLAKIQEAIADENNVRLFTTYFSAFLSKELEDQLEKEKEKRSQDNKNMPSTTLMEDTTMKNADDNIIYENTSFSSSNSMDNVLQVCTPDVDTSKPLITRAHSAVPLIVCNSDSPAETNLPVMCQRPLPASANDLSLNPPYYSTQVDNGSLMATGTSRLIFHRENNIANPENLVESVPEGVLDTSKPEETVKDTCICYNHLNQLCQCITEELNQPGRSPFKDSDYPYV</sequence>
<organism evidence="1">
    <name type="scientific">Homalodisca liturata</name>
    <dbReference type="NCBI Taxonomy" id="320908"/>
    <lineage>
        <taxon>Eukaryota</taxon>
        <taxon>Metazoa</taxon>
        <taxon>Ecdysozoa</taxon>
        <taxon>Arthropoda</taxon>
        <taxon>Hexapoda</taxon>
        <taxon>Insecta</taxon>
        <taxon>Pterygota</taxon>
        <taxon>Neoptera</taxon>
        <taxon>Paraneoptera</taxon>
        <taxon>Hemiptera</taxon>
        <taxon>Auchenorrhyncha</taxon>
        <taxon>Membracoidea</taxon>
        <taxon>Cicadellidae</taxon>
        <taxon>Cicadellinae</taxon>
        <taxon>Proconiini</taxon>
        <taxon>Homalodisca</taxon>
    </lineage>
</organism>